<sequence length="71" mass="7849">MGDWVLCSGEAPLRRSSSVTFSRTSDEALVIGEGSFKYIPNSGEASARRSKTKNRQTLNYQVGGFLLIYLM</sequence>
<organism evidence="1 3">
    <name type="scientific">Trichococcus ilyis</name>
    <dbReference type="NCBI Taxonomy" id="640938"/>
    <lineage>
        <taxon>Bacteria</taxon>
        <taxon>Bacillati</taxon>
        <taxon>Bacillota</taxon>
        <taxon>Bacilli</taxon>
        <taxon>Lactobacillales</taxon>
        <taxon>Carnobacteriaceae</taxon>
        <taxon>Trichococcus</taxon>
    </lineage>
</organism>
<proteinExistence type="predicted"/>
<dbReference type="EMBL" id="FNYT01000002">
    <property type="protein sequence ID" value="SEI67384.1"/>
    <property type="molecule type" value="Genomic_DNA"/>
</dbReference>
<evidence type="ECO:0000313" key="4">
    <source>
        <dbReference type="Proteomes" id="UP000199280"/>
    </source>
</evidence>
<dbReference type="EMBL" id="FJNB01000003">
    <property type="protein sequence ID" value="CZQ88043.1"/>
    <property type="molecule type" value="Genomic_DNA"/>
</dbReference>
<dbReference type="Proteomes" id="UP000076878">
    <property type="component" value="Unassembled WGS sequence"/>
</dbReference>
<gene>
    <name evidence="2" type="ORF">SAMN05216375_102141</name>
    <name evidence="1" type="ORF">TR210_665</name>
</gene>
<dbReference type="Proteomes" id="UP000199280">
    <property type="component" value="Unassembled WGS sequence"/>
</dbReference>
<reference evidence="1 3" key="1">
    <citation type="submission" date="2016-02" db="EMBL/GenBank/DDBJ databases">
        <authorList>
            <person name="Wen L."/>
            <person name="He K."/>
            <person name="Yang H."/>
        </authorList>
    </citation>
    <scope>NUCLEOTIDE SEQUENCE [LARGE SCALE GENOMIC DNA]</scope>
    <source>
        <strain evidence="1">Trichococcus_R210</strain>
    </source>
</reference>
<dbReference type="AlphaFoldDB" id="A0A143YG22"/>
<evidence type="ECO:0000313" key="3">
    <source>
        <dbReference type="Proteomes" id="UP000076878"/>
    </source>
</evidence>
<evidence type="ECO:0000313" key="2">
    <source>
        <dbReference type="EMBL" id="SEI67384.1"/>
    </source>
</evidence>
<reference evidence="2 4" key="2">
    <citation type="submission" date="2016-10" db="EMBL/GenBank/DDBJ databases">
        <authorList>
            <person name="Varghese N."/>
            <person name="Submissions S."/>
        </authorList>
    </citation>
    <scope>NUCLEOTIDE SEQUENCE [LARGE SCALE GENOMIC DNA]</scope>
    <source>
        <strain evidence="2 4">DSM 22150</strain>
    </source>
</reference>
<name>A0A143YG22_9LACT</name>
<accession>A0A143YG22</accession>
<keyword evidence="4" id="KW-1185">Reference proteome</keyword>
<evidence type="ECO:0000313" key="1">
    <source>
        <dbReference type="EMBL" id="CZQ88043.1"/>
    </source>
</evidence>
<protein>
    <submittedName>
        <fullName evidence="1">Uncharacterized protein</fullName>
    </submittedName>
</protein>